<feature type="domain" description="HTH deoR-type" evidence="7">
    <location>
        <begin position="3"/>
        <end position="58"/>
    </location>
</feature>
<dbReference type="SUPFAM" id="SSF46785">
    <property type="entry name" value="Winged helix' DNA-binding domain"/>
    <property type="match status" value="1"/>
</dbReference>
<dbReference type="RefSeq" id="WP_188778788.1">
    <property type="nucleotide sequence ID" value="NZ_BMKQ01000001.1"/>
</dbReference>
<keyword evidence="9" id="KW-1185">Reference proteome</keyword>
<dbReference type="InterPro" id="IPR018356">
    <property type="entry name" value="Tscrpt_reg_HTH_DeoR_CS"/>
</dbReference>
<dbReference type="PROSITE" id="PS00894">
    <property type="entry name" value="HTH_DEOR_1"/>
    <property type="match status" value="1"/>
</dbReference>
<evidence type="ECO:0000313" key="8">
    <source>
        <dbReference type="EMBL" id="GGF38428.1"/>
    </source>
</evidence>
<dbReference type="PRINTS" id="PR00037">
    <property type="entry name" value="HTHLACR"/>
</dbReference>
<dbReference type="Gene3D" id="1.10.10.10">
    <property type="entry name" value="Winged helix-like DNA-binding domain superfamily/Winged helix DNA-binding domain"/>
    <property type="match status" value="1"/>
</dbReference>
<protein>
    <recommendedName>
        <fullName evidence="1">Lactose phosphotransferase system repressor</fullName>
    </recommendedName>
</protein>
<dbReference type="PROSITE" id="PS51000">
    <property type="entry name" value="HTH_DEOR_2"/>
    <property type="match status" value="1"/>
</dbReference>
<accession>A0A917BDM6</accession>
<dbReference type="Gene3D" id="3.40.50.1360">
    <property type="match status" value="1"/>
</dbReference>
<dbReference type="SUPFAM" id="SSF100950">
    <property type="entry name" value="NagB/RpiA/CoA transferase-like"/>
    <property type="match status" value="1"/>
</dbReference>
<dbReference type="Proteomes" id="UP000649179">
    <property type="component" value="Unassembled WGS sequence"/>
</dbReference>
<organism evidence="8 9">
    <name type="scientific">Marmoricola endophyticus</name>
    <dbReference type="NCBI Taxonomy" id="2040280"/>
    <lineage>
        <taxon>Bacteria</taxon>
        <taxon>Bacillati</taxon>
        <taxon>Actinomycetota</taxon>
        <taxon>Actinomycetes</taxon>
        <taxon>Propionibacteriales</taxon>
        <taxon>Nocardioidaceae</taxon>
        <taxon>Marmoricola</taxon>
    </lineage>
</organism>
<evidence type="ECO:0000313" key="9">
    <source>
        <dbReference type="Proteomes" id="UP000649179"/>
    </source>
</evidence>
<evidence type="ECO:0000256" key="2">
    <source>
        <dbReference type="ARBA" id="ARBA00022491"/>
    </source>
</evidence>
<evidence type="ECO:0000259" key="7">
    <source>
        <dbReference type="PROSITE" id="PS51000"/>
    </source>
</evidence>
<dbReference type="PANTHER" id="PTHR30363:SF4">
    <property type="entry name" value="GLYCEROL-3-PHOSPHATE REGULON REPRESSOR"/>
    <property type="match status" value="1"/>
</dbReference>
<evidence type="ECO:0000256" key="4">
    <source>
        <dbReference type="ARBA" id="ARBA00023125"/>
    </source>
</evidence>
<keyword evidence="2" id="KW-0678">Repressor</keyword>
<comment type="function">
    <text evidence="6">Repressor of the lactose catabolism operon. Galactose-6-phosphate is the inducer.</text>
</comment>
<dbReference type="SMART" id="SM00420">
    <property type="entry name" value="HTH_DEOR"/>
    <property type="match status" value="1"/>
</dbReference>
<sequence length="255" mass="26846">MYAAERQQSIAAAVADHGRLSVAEIASTYDVTTETVRRDLTLLERAGFVRRVHGGVVPARSLSMIEAAVADRDSANAEQKDLIAEAALDLLPDPHGTLLLDAGTTTVRLAARLPMDHPLTLITHSVPVAARAVGLPHVDLHLLPGRVRSTTQAAVGAETVAALSALRADVVMVGSNGVTEGLGLSTPDHDEAATKQAMVRSGRTVVALVDSTKIGIESTHRFAELADVDVLVTDAGIDPADRRALEKRGLEVRTT</sequence>
<reference evidence="8" key="1">
    <citation type="journal article" date="2014" name="Int. J. Syst. Evol. Microbiol.">
        <title>Complete genome sequence of Corynebacterium casei LMG S-19264T (=DSM 44701T), isolated from a smear-ripened cheese.</title>
        <authorList>
            <consortium name="US DOE Joint Genome Institute (JGI-PGF)"/>
            <person name="Walter F."/>
            <person name="Albersmeier A."/>
            <person name="Kalinowski J."/>
            <person name="Ruckert C."/>
        </authorList>
    </citation>
    <scope>NUCLEOTIDE SEQUENCE</scope>
    <source>
        <strain evidence="8">CGMCC 1.16067</strain>
    </source>
</reference>
<evidence type="ECO:0000256" key="3">
    <source>
        <dbReference type="ARBA" id="ARBA00023015"/>
    </source>
</evidence>
<dbReference type="InterPro" id="IPR036388">
    <property type="entry name" value="WH-like_DNA-bd_sf"/>
</dbReference>
<dbReference type="InterPro" id="IPR014036">
    <property type="entry name" value="DeoR-like_C"/>
</dbReference>
<dbReference type="SMART" id="SM01134">
    <property type="entry name" value="DeoRC"/>
    <property type="match status" value="1"/>
</dbReference>
<dbReference type="InterPro" id="IPR037171">
    <property type="entry name" value="NagB/RpiA_transferase-like"/>
</dbReference>
<comment type="caution">
    <text evidence="8">The sequence shown here is derived from an EMBL/GenBank/DDBJ whole genome shotgun (WGS) entry which is preliminary data.</text>
</comment>
<keyword evidence="4" id="KW-0238">DNA-binding</keyword>
<dbReference type="InterPro" id="IPR036390">
    <property type="entry name" value="WH_DNA-bd_sf"/>
</dbReference>
<dbReference type="GO" id="GO:0003700">
    <property type="term" value="F:DNA-binding transcription factor activity"/>
    <property type="evidence" value="ECO:0007669"/>
    <property type="project" value="InterPro"/>
</dbReference>
<dbReference type="Pfam" id="PF00455">
    <property type="entry name" value="DeoRC"/>
    <property type="match status" value="1"/>
</dbReference>
<keyword evidence="3" id="KW-0805">Transcription regulation</keyword>
<evidence type="ECO:0000256" key="1">
    <source>
        <dbReference type="ARBA" id="ARBA00021390"/>
    </source>
</evidence>
<dbReference type="Pfam" id="PF08220">
    <property type="entry name" value="HTH_DeoR"/>
    <property type="match status" value="1"/>
</dbReference>
<proteinExistence type="predicted"/>
<gene>
    <name evidence="8" type="ORF">GCM10011519_10030</name>
</gene>
<dbReference type="InterPro" id="IPR001034">
    <property type="entry name" value="DeoR_HTH"/>
</dbReference>
<dbReference type="AlphaFoldDB" id="A0A917BDM6"/>
<keyword evidence="5" id="KW-0804">Transcription</keyword>
<evidence type="ECO:0000256" key="5">
    <source>
        <dbReference type="ARBA" id="ARBA00023163"/>
    </source>
</evidence>
<name>A0A917BDM6_9ACTN</name>
<dbReference type="EMBL" id="BMKQ01000001">
    <property type="protein sequence ID" value="GGF38428.1"/>
    <property type="molecule type" value="Genomic_DNA"/>
</dbReference>
<dbReference type="GO" id="GO:0003677">
    <property type="term" value="F:DNA binding"/>
    <property type="evidence" value="ECO:0007669"/>
    <property type="project" value="UniProtKB-KW"/>
</dbReference>
<dbReference type="PANTHER" id="PTHR30363">
    <property type="entry name" value="HTH-TYPE TRANSCRIPTIONAL REGULATOR SRLR-RELATED"/>
    <property type="match status" value="1"/>
</dbReference>
<dbReference type="InterPro" id="IPR050313">
    <property type="entry name" value="Carb_Metab_HTH_regulators"/>
</dbReference>
<reference evidence="8" key="2">
    <citation type="submission" date="2020-09" db="EMBL/GenBank/DDBJ databases">
        <authorList>
            <person name="Sun Q."/>
            <person name="Zhou Y."/>
        </authorList>
    </citation>
    <scope>NUCLEOTIDE SEQUENCE</scope>
    <source>
        <strain evidence="8">CGMCC 1.16067</strain>
    </source>
</reference>
<evidence type="ECO:0000256" key="6">
    <source>
        <dbReference type="ARBA" id="ARBA00024937"/>
    </source>
</evidence>